<keyword evidence="3" id="KW-0732">Signal</keyword>
<name>F8P7V8_SERL9</name>
<dbReference type="SMART" id="SM00736">
    <property type="entry name" value="CADG"/>
    <property type="match status" value="2"/>
</dbReference>
<keyword evidence="2" id="KW-0812">Transmembrane</keyword>
<evidence type="ECO:0000259" key="4">
    <source>
        <dbReference type="SMART" id="SM00736"/>
    </source>
</evidence>
<dbReference type="Proteomes" id="UP000008064">
    <property type="component" value="Unassembled WGS sequence"/>
</dbReference>
<dbReference type="InterPro" id="IPR015919">
    <property type="entry name" value="Cadherin-like_sf"/>
</dbReference>
<accession>F8P7V8</accession>
<feature type="chain" id="PRO_5003376578" description="Dystroglycan-type cadherin-like domain-containing protein" evidence="3">
    <location>
        <begin position="18"/>
        <end position="942"/>
    </location>
</feature>
<evidence type="ECO:0000256" key="1">
    <source>
        <dbReference type="SAM" id="MobiDB-lite"/>
    </source>
</evidence>
<dbReference type="GO" id="GO:0005509">
    <property type="term" value="F:calcium ion binding"/>
    <property type="evidence" value="ECO:0007669"/>
    <property type="project" value="InterPro"/>
</dbReference>
<dbReference type="Gene3D" id="2.60.40.10">
    <property type="entry name" value="Immunoglobulins"/>
    <property type="match status" value="2"/>
</dbReference>
<feature type="compositionally biased region" description="Polar residues" evidence="1">
    <location>
        <begin position="652"/>
        <end position="662"/>
    </location>
</feature>
<feature type="compositionally biased region" description="Basic and acidic residues" evidence="1">
    <location>
        <begin position="581"/>
        <end position="592"/>
    </location>
</feature>
<dbReference type="SUPFAM" id="SSF49313">
    <property type="entry name" value="Cadherin-like"/>
    <property type="match status" value="2"/>
</dbReference>
<feature type="domain" description="Dystroglycan-type cadherin-like" evidence="4">
    <location>
        <begin position="20"/>
        <end position="116"/>
    </location>
</feature>
<evidence type="ECO:0000256" key="2">
    <source>
        <dbReference type="SAM" id="Phobius"/>
    </source>
</evidence>
<evidence type="ECO:0000313" key="5">
    <source>
        <dbReference type="EMBL" id="EGO20516.1"/>
    </source>
</evidence>
<gene>
    <name evidence="5" type="ORF">SERLADRAFT_363415</name>
</gene>
<dbReference type="InterPro" id="IPR013783">
    <property type="entry name" value="Ig-like_fold"/>
</dbReference>
<dbReference type="AlphaFoldDB" id="F8P7V8"/>
<sequence>MLVVLYTFLVAASAVSCTVYVSNPIDNQLPLIARIGQKFYWSFSSTTFTSDTNNTLSYTAYNLPGWLTFNNATRSFSGTPQAQDEGTPELSVTAQDSHSSATSTFSFCVTPYPPPTLELPIEKQFYAGNPSLSSVFFLAPESALATSNPTLRIPPSWSFSVGLEGDTYTSQNDLYYDALLIDGSPLPDWIDFNTETFTFDGVAPHKDAIAVPYLLSIALHASDQQGYTADILPFDLVIADHELSSVSSLPTINITAASPFSVALVSPADFSGILMDGQPIQPANITALSINLTPYAEWLKYDPAKMTLSGKPPDNIQEHAGTPLPVALTSNFNQTIRSDISFAVVPSFFSSSNLGSIVVDPGQKVQFDLTWYFSNATDSANKHSDVNLTAIFIPSQAGSYLIFDPVTAELTGKIPSDSNVSEITVSLTAYSNMTHSTSHTSLTITSSSAANKQGGPHHGIGSMSPSARKRLILILSVVFGVIGGIVGLLICLALFRRFARVRDTALEGEEGTRAWTADEKKWYGIGVETSGGRSRGFANLGLGLRRISPRSPSLEAHSQQYGVMRKKEFLGKIKETARNVSDRYKRKVEGPKRPKIGNPVLIVPDDDPRTAIDGLPFENKVLDISKGLPSGSASMLNQRDLRAYRTSTIASFTASPSSSTGERSIPRRRADFAPPKSPKGPREPPQVHVKDFSGQRRSLISNSSARTHVTEPVHSVVREVSLRSTKSASVLSLESHVANIQIGEERPRLMPFTHAARVPVPRSLSGGLQVESKDQTKRVTSQTAKVFKELEGSMDELRMGMHYVRALGGDKRTSENGRSTSDKSFSSLESSQHGHGQAGTLKENTISRILVRTGERFKFRIPIKSSNTVYRKVEARLVSGQALPGFLQLDFKGSGVGVKDKKMVEFFGVPTENDIGEVHVGVYTIEDGDCLAKVIVEVVGRS</sequence>
<dbReference type="InterPro" id="IPR006644">
    <property type="entry name" value="Cadg"/>
</dbReference>
<dbReference type="EMBL" id="GL945440">
    <property type="protein sequence ID" value="EGO20516.1"/>
    <property type="molecule type" value="Genomic_DNA"/>
</dbReference>
<protein>
    <recommendedName>
        <fullName evidence="4">Dystroglycan-type cadherin-like domain-containing protein</fullName>
    </recommendedName>
</protein>
<feature type="signal peptide" evidence="3">
    <location>
        <begin position="1"/>
        <end position="17"/>
    </location>
</feature>
<dbReference type="GO" id="GO:0016020">
    <property type="term" value="C:membrane"/>
    <property type="evidence" value="ECO:0007669"/>
    <property type="project" value="InterPro"/>
</dbReference>
<dbReference type="KEGG" id="sla:SERLADRAFT_363415"/>
<feature type="compositionally biased region" description="Polar residues" evidence="1">
    <location>
        <begin position="695"/>
        <end position="707"/>
    </location>
</feature>
<dbReference type="OrthoDB" id="414243at2759"/>
<feature type="region of interest" description="Disordered" evidence="1">
    <location>
        <begin position="652"/>
        <end position="710"/>
    </location>
</feature>
<organism>
    <name type="scientific">Serpula lacrymans var. lacrymans (strain S7.9)</name>
    <name type="common">Dry rot fungus</name>
    <dbReference type="NCBI Taxonomy" id="578457"/>
    <lineage>
        <taxon>Eukaryota</taxon>
        <taxon>Fungi</taxon>
        <taxon>Dikarya</taxon>
        <taxon>Basidiomycota</taxon>
        <taxon>Agaricomycotina</taxon>
        <taxon>Agaricomycetes</taxon>
        <taxon>Agaricomycetidae</taxon>
        <taxon>Boletales</taxon>
        <taxon>Coniophorineae</taxon>
        <taxon>Serpulaceae</taxon>
        <taxon>Serpula</taxon>
    </lineage>
</organism>
<proteinExistence type="predicted"/>
<feature type="region of interest" description="Disordered" evidence="1">
    <location>
        <begin position="581"/>
        <end position="604"/>
    </location>
</feature>
<dbReference type="GeneID" id="18809984"/>
<feature type="domain" description="Dystroglycan-type cadherin-like" evidence="4">
    <location>
        <begin position="143"/>
        <end position="245"/>
    </location>
</feature>
<dbReference type="HOGENOM" id="CLU_012975_0_0_1"/>
<dbReference type="Pfam" id="PF05345">
    <property type="entry name" value="He_PIG"/>
    <property type="match status" value="1"/>
</dbReference>
<evidence type="ECO:0000256" key="3">
    <source>
        <dbReference type="SAM" id="SignalP"/>
    </source>
</evidence>
<dbReference type="RefSeq" id="XP_007322482.1">
    <property type="nucleotide sequence ID" value="XM_007322420.1"/>
</dbReference>
<keyword evidence="2" id="KW-0472">Membrane</keyword>
<reference evidence="5" key="1">
    <citation type="submission" date="2011-04" db="EMBL/GenBank/DDBJ databases">
        <title>Evolution of plant cell wall degrading machinery underlies the functional diversity of forest fungi.</title>
        <authorList>
            <consortium name="US DOE Joint Genome Institute (JGI-PGF)"/>
            <person name="Eastwood D.C."/>
            <person name="Floudas D."/>
            <person name="Binder M."/>
            <person name="Majcherczyk A."/>
            <person name="Schneider P."/>
            <person name="Aerts A."/>
            <person name="Asiegbu F.O."/>
            <person name="Baker S.E."/>
            <person name="Barry K."/>
            <person name="Bendiksby M."/>
            <person name="Blumentritt M."/>
            <person name="Coutinho P.M."/>
            <person name="Cullen D."/>
            <person name="Cullen D."/>
            <person name="Gathman A."/>
            <person name="Goodell B."/>
            <person name="Henrissat B."/>
            <person name="Ihrmark K."/>
            <person name="Kauserud H."/>
            <person name="Kohler A."/>
            <person name="LaButti K."/>
            <person name="Lapidus A."/>
            <person name="Lavin J.L."/>
            <person name="Lee Y.-H."/>
            <person name="Lindquist E."/>
            <person name="Lilly W."/>
            <person name="Lucas S."/>
            <person name="Morin E."/>
            <person name="Murat C."/>
            <person name="Oguiza J.A."/>
            <person name="Park J."/>
            <person name="Pisabarro A.G."/>
            <person name="Riley R."/>
            <person name="Rosling A."/>
            <person name="Salamov A."/>
            <person name="Schmidt O."/>
            <person name="Schmutz J."/>
            <person name="Skrede I."/>
            <person name="Stenlid J."/>
            <person name="Wiebenga A."/>
            <person name="Xie X."/>
            <person name="Kues U."/>
            <person name="Hibbett D.S."/>
            <person name="Hoffmeister D."/>
            <person name="Hogberg N."/>
            <person name="Martin F."/>
            <person name="Grigoriev I.V."/>
            <person name="Watkinson S.C."/>
        </authorList>
    </citation>
    <scope>NUCLEOTIDE SEQUENCE</scope>
    <source>
        <strain evidence="5">S7.9</strain>
    </source>
</reference>
<feature type="compositionally biased region" description="Polar residues" evidence="1">
    <location>
        <begin position="816"/>
        <end position="834"/>
    </location>
</feature>
<feature type="region of interest" description="Disordered" evidence="1">
    <location>
        <begin position="807"/>
        <end position="841"/>
    </location>
</feature>
<feature type="transmembrane region" description="Helical" evidence="2">
    <location>
        <begin position="471"/>
        <end position="495"/>
    </location>
</feature>
<feature type="region of interest" description="Disordered" evidence="1">
    <location>
        <begin position="441"/>
        <end position="462"/>
    </location>
</feature>
<keyword evidence="2" id="KW-1133">Transmembrane helix</keyword>